<evidence type="ECO:0000259" key="2">
    <source>
        <dbReference type="Pfam" id="PF04773"/>
    </source>
</evidence>
<accession>A0A840FS86</accession>
<dbReference type="InterPro" id="IPR012373">
    <property type="entry name" value="Ferrdict_sens_TM"/>
</dbReference>
<dbReference type="GO" id="GO:0016989">
    <property type="term" value="F:sigma factor antagonist activity"/>
    <property type="evidence" value="ECO:0007669"/>
    <property type="project" value="TreeGrafter"/>
</dbReference>
<dbReference type="InterPro" id="IPR006860">
    <property type="entry name" value="FecR"/>
</dbReference>
<evidence type="ECO:0000313" key="3">
    <source>
        <dbReference type="EMBL" id="MBB4223722.1"/>
    </source>
</evidence>
<feature type="transmembrane region" description="Helical" evidence="1">
    <location>
        <begin position="88"/>
        <end position="109"/>
    </location>
</feature>
<dbReference type="PANTHER" id="PTHR30273">
    <property type="entry name" value="PERIPLASMIC SIGNAL SENSOR AND SIGMA FACTOR ACTIVATOR FECR-RELATED"/>
    <property type="match status" value="1"/>
</dbReference>
<evidence type="ECO:0000256" key="1">
    <source>
        <dbReference type="SAM" id="Phobius"/>
    </source>
</evidence>
<gene>
    <name evidence="3" type="ORF">GGD71_004508</name>
</gene>
<organism evidence="3 4">
    <name type="scientific">Variovorax guangxiensis</name>
    <dbReference type="NCBI Taxonomy" id="1775474"/>
    <lineage>
        <taxon>Bacteria</taxon>
        <taxon>Pseudomonadati</taxon>
        <taxon>Pseudomonadota</taxon>
        <taxon>Betaproteobacteria</taxon>
        <taxon>Burkholderiales</taxon>
        <taxon>Comamonadaceae</taxon>
        <taxon>Variovorax</taxon>
    </lineage>
</organism>
<keyword evidence="1 3" id="KW-0812">Transmembrane</keyword>
<evidence type="ECO:0000313" key="4">
    <source>
        <dbReference type="Proteomes" id="UP000524450"/>
    </source>
</evidence>
<feature type="domain" description="FecR protein" evidence="2">
    <location>
        <begin position="118"/>
        <end position="208"/>
    </location>
</feature>
<keyword evidence="1" id="KW-1133">Transmembrane helix</keyword>
<dbReference type="RefSeq" id="WP_184640846.1">
    <property type="nucleotide sequence ID" value="NZ_JACIFZ010000005.1"/>
</dbReference>
<dbReference type="Proteomes" id="UP000524450">
    <property type="component" value="Unassembled WGS sequence"/>
</dbReference>
<reference evidence="3 4" key="1">
    <citation type="submission" date="2020-08" db="EMBL/GenBank/DDBJ databases">
        <title>Genomic Encyclopedia of Type Strains, Phase IV (KMG-V): Genome sequencing to study the core and pangenomes of soil and plant-associated prokaryotes.</title>
        <authorList>
            <person name="Whitman W."/>
        </authorList>
    </citation>
    <scope>NUCLEOTIDE SEQUENCE [LARGE SCALE GENOMIC DNA]</scope>
    <source>
        <strain evidence="3 4">34/80</strain>
    </source>
</reference>
<name>A0A840FS86_9BURK</name>
<dbReference type="Pfam" id="PF04773">
    <property type="entry name" value="FecR"/>
    <property type="match status" value="1"/>
</dbReference>
<protein>
    <submittedName>
        <fullName evidence="3">Transmembrane sensor</fullName>
    </submittedName>
</protein>
<keyword evidence="1" id="KW-0472">Membrane</keyword>
<dbReference type="PANTHER" id="PTHR30273:SF2">
    <property type="entry name" value="PROTEIN FECR"/>
    <property type="match status" value="1"/>
</dbReference>
<comment type="caution">
    <text evidence="3">The sequence shown here is derived from an EMBL/GenBank/DDBJ whole genome shotgun (WGS) entry which is preliminary data.</text>
</comment>
<dbReference type="PIRSF" id="PIRSF018266">
    <property type="entry name" value="FecR"/>
    <property type="match status" value="1"/>
</dbReference>
<dbReference type="EMBL" id="JACIFZ010000005">
    <property type="protein sequence ID" value="MBB4223722.1"/>
    <property type="molecule type" value="Genomic_DNA"/>
</dbReference>
<sequence>MLSDDERQAPRALVAHALTLVGRIHRGDPDTARAADRELARWRQVSAVNAEAAATAQRIWNATAAEGLREELPKPLAAREERVARRRVLGLLGVSAMAALAAGGGRWYWQRPVHEAALRTGHAQLLSRTLPDGSILDLAANTTADIALYRDRRFVRLAGGEVRFDVARDPDRPFTVETDWGRVQVLGTVFTVSSRDSRMRVAVAEGRVAVWASSTAGSAAAQAGTGELPPLMLKAGEAVEADAGGLGGRIAIDESEVADWKQGWLVFRNTPLPEAVRRWNDYLRHPMRLSADPAMNGMRLSGRYRLREPQAFLDSLRDMLPVRVVAAADGAIEIAPRR</sequence>
<dbReference type="AlphaFoldDB" id="A0A840FS86"/>
<proteinExistence type="predicted"/>
<dbReference type="Gene3D" id="2.60.120.1440">
    <property type="match status" value="1"/>
</dbReference>